<comment type="caution">
    <text evidence="2">The sequence shown here is derived from an EMBL/GenBank/DDBJ whole genome shotgun (WGS) entry which is preliminary data.</text>
</comment>
<feature type="transmembrane region" description="Helical" evidence="1">
    <location>
        <begin position="34"/>
        <end position="59"/>
    </location>
</feature>
<dbReference type="EMBL" id="LIDM01000009">
    <property type="protein sequence ID" value="KRP33303.1"/>
    <property type="molecule type" value="Genomic_DNA"/>
</dbReference>
<proteinExistence type="predicted"/>
<keyword evidence="1" id="KW-0812">Transmembrane</keyword>
<reference evidence="2 3" key="1">
    <citation type="submission" date="2015-10" db="EMBL/GenBank/DDBJ databases">
        <title>Metagenome-Assembled Genomes uncover a global brackish microbiome.</title>
        <authorList>
            <person name="Hugerth L.W."/>
            <person name="Larsson J."/>
            <person name="Alneberg J."/>
            <person name="Lindh M.V."/>
            <person name="Legrand C."/>
            <person name="Pinhassi J."/>
            <person name="Andersson A.F."/>
        </authorList>
    </citation>
    <scope>NUCLEOTIDE SEQUENCE [LARGE SCALE GENOMIC DNA]</scope>
    <source>
        <strain evidence="2">BACL9 MAG-120820-bin42</strain>
    </source>
</reference>
<organism evidence="2 3">
    <name type="scientific">Verrucomicrobia subdivision 6 bacterium BACL9 MAG-120820-bin42</name>
    <dbReference type="NCBI Taxonomy" id="1655634"/>
    <lineage>
        <taxon>Bacteria</taxon>
        <taxon>Pseudomonadati</taxon>
        <taxon>Verrucomicrobiota</taxon>
        <taxon>Verrucomicrobiia</taxon>
        <taxon>Verrucomicrobiales</taxon>
        <taxon>Verrucomicrobia subdivision 6</taxon>
    </lineage>
</organism>
<dbReference type="Proteomes" id="UP000051557">
    <property type="component" value="Unassembled WGS sequence"/>
</dbReference>
<keyword evidence="1" id="KW-0472">Membrane</keyword>
<evidence type="ECO:0000313" key="2">
    <source>
        <dbReference type="EMBL" id="KRP33303.1"/>
    </source>
</evidence>
<evidence type="ECO:0000313" key="3">
    <source>
        <dbReference type="Proteomes" id="UP000051557"/>
    </source>
</evidence>
<keyword evidence="1" id="KW-1133">Transmembrane helix</keyword>
<dbReference type="AlphaFoldDB" id="A0A0R2XBI6"/>
<sequence>MVLTAMTLGAVGTVAVVAQLLKHRKNIPHFPLWVGFGLTILIPSVLIVFVIELMALFAWNPLIWME</sequence>
<gene>
    <name evidence="2" type="ORF">ABS32_00635</name>
</gene>
<name>A0A0R2XBI6_9BACT</name>
<evidence type="ECO:0000256" key="1">
    <source>
        <dbReference type="SAM" id="Phobius"/>
    </source>
</evidence>
<protein>
    <submittedName>
        <fullName evidence="2">Uncharacterized protein</fullName>
    </submittedName>
</protein>
<accession>A0A0R2XBI6</accession>